<sequence>MPDKTDSLTILETLIDANYQLEKELPPLIKKVDDEINKFKKLKELPSAEILHPAHEKKILKFVEEINTETPTLQSVKLAIQEFVCLRKISSLISKFYFYQLRSYQGQLENFAVLVKLKSRLLINNLVKLLEVSVVKDAELESIASVFLNQYLPATASATFSTITTIYLKSKGIKVEEIRRSIRENEIDYLDSAFKEYQEKISSGLEDNVNPAMEIQEIEDTESLDGPSGEYFDALSVIEEEDEFFDASDKEAPNACESGKSSLFSVLVEWLKILLMLPINKLFNNYKSNAVPKEENNQAFFVKPTKHNLPIEKEPSRTWTWIRYIGKV</sequence>
<dbReference type="AlphaFoldDB" id="A9KGG2"/>
<gene>
    <name evidence="1" type="ordered locus">CBUD_1457</name>
</gene>
<proteinExistence type="predicted"/>
<organism evidence="1 2">
    <name type="scientific">Coxiella burnetii (strain Dugway 5J108-111)</name>
    <dbReference type="NCBI Taxonomy" id="434922"/>
    <lineage>
        <taxon>Bacteria</taxon>
        <taxon>Pseudomonadati</taxon>
        <taxon>Pseudomonadota</taxon>
        <taxon>Gammaproteobacteria</taxon>
        <taxon>Legionellales</taxon>
        <taxon>Coxiellaceae</taxon>
        <taxon>Coxiella</taxon>
    </lineage>
</organism>
<reference evidence="1 2" key="1">
    <citation type="journal article" date="2009" name="Infect. Immun.">
        <title>Comparative genomics reveal extensive transposon-mediated genomic plasticity and diversity among potential effector proteins within the genus Coxiella.</title>
        <authorList>
            <person name="Beare P.A."/>
            <person name="Unsworth N."/>
            <person name="Andoh M."/>
            <person name="Voth D.E."/>
            <person name="Omsland A."/>
            <person name="Gilk S.D."/>
            <person name="Williams K.P."/>
            <person name="Sobral B.W."/>
            <person name="Kupko J.J.III."/>
            <person name="Porcella S.F."/>
            <person name="Samuel J.E."/>
            <person name="Heinzen R.A."/>
        </authorList>
    </citation>
    <scope>NUCLEOTIDE SEQUENCE [LARGE SCALE GENOMIC DNA]</scope>
    <source>
        <strain evidence="1 2">Dugway 5J108-111</strain>
    </source>
</reference>
<dbReference type="Proteomes" id="UP000008555">
    <property type="component" value="Chromosome"/>
</dbReference>
<evidence type="ECO:0000313" key="2">
    <source>
        <dbReference type="Proteomes" id="UP000008555"/>
    </source>
</evidence>
<dbReference type="RefSeq" id="WP_011997091.1">
    <property type="nucleotide sequence ID" value="NC_009727.1"/>
</dbReference>
<dbReference type="KEGG" id="cbd:CBUD_1457"/>
<name>A9KGG2_COXBN</name>
<dbReference type="EMBL" id="CP000733">
    <property type="protein sequence ID" value="ABS77660.1"/>
    <property type="molecule type" value="Genomic_DNA"/>
</dbReference>
<dbReference type="HOGENOM" id="CLU_073280_0_0_6"/>
<protein>
    <submittedName>
        <fullName evidence="1">Hypothetical membrane associated protein</fullName>
    </submittedName>
</protein>
<evidence type="ECO:0000313" key="1">
    <source>
        <dbReference type="EMBL" id="ABS77660.1"/>
    </source>
</evidence>
<accession>A9KGG2</accession>